<dbReference type="GO" id="GO:0005524">
    <property type="term" value="F:ATP binding"/>
    <property type="evidence" value="ECO:0007669"/>
    <property type="project" value="InterPro"/>
</dbReference>
<name>A0A956SFE1_UNCEI</name>
<dbReference type="SUPFAM" id="SSF56112">
    <property type="entry name" value="Protein kinase-like (PK-like)"/>
    <property type="match status" value="1"/>
</dbReference>
<evidence type="ECO:0000313" key="2">
    <source>
        <dbReference type="EMBL" id="MCA9757384.1"/>
    </source>
</evidence>
<evidence type="ECO:0000259" key="1">
    <source>
        <dbReference type="PROSITE" id="PS50011"/>
    </source>
</evidence>
<dbReference type="Proteomes" id="UP000739538">
    <property type="component" value="Unassembled WGS sequence"/>
</dbReference>
<sequence>MPSSRTKSSKPRIESFDFEPGRILARKYEVVRRLGGGWEGEVYGVKEISSKVERAAKLFFPHRNEKRRASTRYARKLHKLRDTRVVIQYHTEEVIRVRGHDVILLISELVEGELLASFVKRQHLSRLDPFRALHLLYAIVRGLEAIHRHGEYHGDLHSKNVIVARSGLSFDLKMLDMIAWNARTRECQQDDICDAIRIFYDSLGGAKTYAKQPSEVKEICRGLKRSLILERFPRASHLRLWLEELEWS</sequence>
<protein>
    <submittedName>
        <fullName evidence="2">Protein kinase</fullName>
    </submittedName>
</protein>
<dbReference type="AlphaFoldDB" id="A0A956SFE1"/>
<dbReference type="InterPro" id="IPR000719">
    <property type="entry name" value="Prot_kinase_dom"/>
</dbReference>
<proteinExistence type="predicted"/>
<dbReference type="Gene3D" id="1.10.510.10">
    <property type="entry name" value="Transferase(Phosphotransferase) domain 1"/>
    <property type="match status" value="1"/>
</dbReference>
<organism evidence="2 3">
    <name type="scientific">Eiseniibacteriota bacterium</name>
    <dbReference type="NCBI Taxonomy" id="2212470"/>
    <lineage>
        <taxon>Bacteria</taxon>
        <taxon>Candidatus Eiseniibacteriota</taxon>
    </lineage>
</organism>
<accession>A0A956SFE1</accession>
<reference evidence="2" key="1">
    <citation type="submission" date="2020-04" db="EMBL/GenBank/DDBJ databases">
        <authorList>
            <person name="Zhang T."/>
        </authorList>
    </citation>
    <scope>NUCLEOTIDE SEQUENCE</scope>
    <source>
        <strain evidence="2">HKST-UBA02</strain>
    </source>
</reference>
<dbReference type="SMART" id="SM00220">
    <property type="entry name" value="S_TKc"/>
    <property type="match status" value="1"/>
</dbReference>
<gene>
    <name evidence="2" type="ORF">KDA27_16390</name>
</gene>
<feature type="domain" description="Protein kinase" evidence="1">
    <location>
        <begin position="28"/>
        <end position="248"/>
    </location>
</feature>
<dbReference type="Pfam" id="PF00069">
    <property type="entry name" value="Pkinase"/>
    <property type="match status" value="1"/>
</dbReference>
<dbReference type="InterPro" id="IPR011009">
    <property type="entry name" value="Kinase-like_dom_sf"/>
</dbReference>
<dbReference type="EMBL" id="JAGQHS010000096">
    <property type="protein sequence ID" value="MCA9757384.1"/>
    <property type="molecule type" value="Genomic_DNA"/>
</dbReference>
<dbReference type="GO" id="GO:0004672">
    <property type="term" value="F:protein kinase activity"/>
    <property type="evidence" value="ECO:0007669"/>
    <property type="project" value="InterPro"/>
</dbReference>
<keyword evidence="2" id="KW-0418">Kinase</keyword>
<comment type="caution">
    <text evidence="2">The sequence shown here is derived from an EMBL/GenBank/DDBJ whole genome shotgun (WGS) entry which is preliminary data.</text>
</comment>
<keyword evidence="2" id="KW-0808">Transferase</keyword>
<evidence type="ECO:0000313" key="3">
    <source>
        <dbReference type="Proteomes" id="UP000739538"/>
    </source>
</evidence>
<dbReference type="PROSITE" id="PS50011">
    <property type="entry name" value="PROTEIN_KINASE_DOM"/>
    <property type="match status" value="1"/>
</dbReference>
<reference evidence="2" key="2">
    <citation type="journal article" date="2021" name="Microbiome">
        <title>Successional dynamics and alternative stable states in a saline activated sludge microbial community over 9 years.</title>
        <authorList>
            <person name="Wang Y."/>
            <person name="Ye J."/>
            <person name="Ju F."/>
            <person name="Liu L."/>
            <person name="Boyd J.A."/>
            <person name="Deng Y."/>
            <person name="Parks D.H."/>
            <person name="Jiang X."/>
            <person name="Yin X."/>
            <person name="Woodcroft B.J."/>
            <person name="Tyson G.W."/>
            <person name="Hugenholtz P."/>
            <person name="Polz M.F."/>
            <person name="Zhang T."/>
        </authorList>
    </citation>
    <scope>NUCLEOTIDE SEQUENCE</scope>
    <source>
        <strain evidence="2">HKST-UBA02</strain>
    </source>
</reference>